<accession>A0ABV7YIR2</accession>
<dbReference type="EMBL" id="JBHRZH010000031">
    <property type="protein sequence ID" value="MFC3764689.1"/>
    <property type="molecule type" value="Genomic_DNA"/>
</dbReference>
<evidence type="ECO:0000313" key="2">
    <source>
        <dbReference type="EMBL" id="MFC3764689.1"/>
    </source>
</evidence>
<evidence type="ECO:0000313" key="3">
    <source>
        <dbReference type="Proteomes" id="UP001595699"/>
    </source>
</evidence>
<name>A0ABV7YIR2_9ACTN</name>
<evidence type="ECO:0000256" key="1">
    <source>
        <dbReference type="SAM" id="MobiDB-lite"/>
    </source>
</evidence>
<protein>
    <submittedName>
        <fullName evidence="2">DUF6412 domain-containing protein</fullName>
    </submittedName>
</protein>
<sequence>MLELLATPTGLLALSAAVLVGVLVLGAVRGAARATVVVSRTQRVVTLDRRHIESTVLVPQTDPDAAGRPRPRAPSGRSCF</sequence>
<feature type="region of interest" description="Disordered" evidence="1">
    <location>
        <begin position="59"/>
        <end position="80"/>
    </location>
</feature>
<dbReference type="Proteomes" id="UP001595699">
    <property type="component" value="Unassembled WGS sequence"/>
</dbReference>
<comment type="caution">
    <text evidence="2">The sequence shown here is derived from an EMBL/GenBank/DDBJ whole genome shotgun (WGS) entry which is preliminary data.</text>
</comment>
<feature type="compositionally biased region" description="Low complexity" evidence="1">
    <location>
        <begin position="62"/>
        <end position="80"/>
    </location>
</feature>
<organism evidence="2 3">
    <name type="scientific">Tenggerimyces flavus</name>
    <dbReference type="NCBI Taxonomy" id="1708749"/>
    <lineage>
        <taxon>Bacteria</taxon>
        <taxon>Bacillati</taxon>
        <taxon>Actinomycetota</taxon>
        <taxon>Actinomycetes</taxon>
        <taxon>Propionibacteriales</taxon>
        <taxon>Nocardioidaceae</taxon>
        <taxon>Tenggerimyces</taxon>
    </lineage>
</organism>
<dbReference type="RefSeq" id="WP_205119005.1">
    <property type="nucleotide sequence ID" value="NZ_JAFBCM010000001.1"/>
</dbReference>
<keyword evidence="3" id="KW-1185">Reference proteome</keyword>
<dbReference type="InterPro" id="IPR045635">
    <property type="entry name" value="DUF6412"/>
</dbReference>
<gene>
    <name evidence="2" type="ORF">ACFOUW_27875</name>
</gene>
<reference evidence="3" key="1">
    <citation type="journal article" date="2019" name="Int. J. Syst. Evol. Microbiol.">
        <title>The Global Catalogue of Microorganisms (GCM) 10K type strain sequencing project: providing services to taxonomists for standard genome sequencing and annotation.</title>
        <authorList>
            <consortium name="The Broad Institute Genomics Platform"/>
            <consortium name="The Broad Institute Genome Sequencing Center for Infectious Disease"/>
            <person name="Wu L."/>
            <person name="Ma J."/>
        </authorList>
    </citation>
    <scope>NUCLEOTIDE SEQUENCE [LARGE SCALE GENOMIC DNA]</scope>
    <source>
        <strain evidence="3">CGMCC 4.7241</strain>
    </source>
</reference>
<proteinExistence type="predicted"/>
<dbReference type="Pfam" id="PF19950">
    <property type="entry name" value="DUF6412"/>
    <property type="match status" value="1"/>
</dbReference>